<name>A0A4Y7RBV5_9FIRM</name>
<reference evidence="4 5" key="1">
    <citation type="journal article" date="2018" name="Environ. Microbiol.">
        <title>Novel energy conservation strategies and behaviour of Pelotomaculum schinkii driving syntrophic propionate catabolism.</title>
        <authorList>
            <person name="Hidalgo-Ahumada C.A.P."/>
            <person name="Nobu M.K."/>
            <person name="Narihiro T."/>
            <person name="Tamaki H."/>
            <person name="Liu W.T."/>
            <person name="Kamagata Y."/>
            <person name="Stams A.J.M."/>
            <person name="Imachi H."/>
            <person name="Sousa D.Z."/>
        </authorList>
    </citation>
    <scope>NUCLEOTIDE SEQUENCE [LARGE SCALE GENOMIC DNA]</scope>
    <source>
        <strain evidence="4 5">HH</strain>
    </source>
</reference>
<dbReference type="AlphaFoldDB" id="A0A4Y7RBV5"/>
<dbReference type="GO" id="GO:0004854">
    <property type="term" value="F:xanthine dehydrogenase activity"/>
    <property type="evidence" value="ECO:0007669"/>
    <property type="project" value="UniProtKB-EC"/>
</dbReference>
<dbReference type="PANTHER" id="PTHR30388:SF6">
    <property type="entry name" value="XANTHINE DEHYDROGENASE SUBUNIT A-RELATED"/>
    <property type="match status" value="1"/>
</dbReference>
<dbReference type="PANTHER" id="PTHR30388">
    <property type="entry name" value="ALDEHYDE OXIDOREDUCTASE MOLYBDENUM COFACTOR ASSEMBLY PROTEIN"/>
    <property type="match status" value="1"/>
</dbReference>
<keyword evidence="4" id="KW-0560">Oxidoreductase</keyword>
<feature type="region of interest" description="Disordered" evidence="1">
    <location>
        <begin position="240"/>
        <end position="261"/>
    </location>
</feature>
<dbReference type="Proteomes" id="UP000298324">
    <property type="component" value="Unassembled WGS sequence"/>
</dbReference>
<dbReference type="InterPro" id="IPR027051">
    <property type="entry name" value="XdhC_Rossmann_dom"/>
</dbReference>
<feature type="domain" description="XdhC Rossmann" evidence="3">
    <location>
        <begin position="92"/>
        <end position="234"/>
    </location>
</feature>
<proteinExistence type="predicted"/>
<evidence type="ECO:0000259" key="3">
    <source>
        <dbReference type="Pfam" id="PF13478"/>
    </source>
</evidence>
<feature type="compositionally biased region" description="Basic and acidic residues" evidence="1">
    <location>
        <begin position="240"/>
        <end position="251"/>
    </location>
</feature>
<dbReference type="EMBL" id="QFGA01000002">
    <property type="protein sequence ID" value="TEB06201.1"/>
    <property type="molecule type" value="Genomic_DNA"/>
</dbReference>
<dbReference type="InterPro" id="IPR052698">
    <property type="entry name" value="MoCofactor_Util/Proc"/>
</dbReference>
<evidence type="ECO:0000256" key="1">
    <source>
        <dbReference type="SAM" id="MobiDB-lite"/>
    </source>
</evidence>
<dbReference type="Pfam" id="PF13478">
    <property type="entry name" value="XdhC_C"/>
    <property type="match status" value="1"/>
</dbReference>
<evidence type="ECO:0000313" key="5">
    <source>
        <dbReference type="Proteomes" id="UP000298324"/>
    </source>
</evidence>
<dbReference type="InterPro" id="IPR003777">
    <property type="entry name" value="XdhC_CoxI"/>
</dbReference>
<keyword evidence="5" id="KW-1185">Reference proteome</keyword>
<evidence type="ECO:0000313" key="4">
    <source>
        <dbReference type="EMBL" id="TEB06201.1"/>
    </source>
</evidence>
<protein>
    <submittedName>
        <fullName evidence="4">Putative xanthine dehydrogenase subunit A</fullName>
        <ecNumber evidence="4">1.17.1.4</ecNumber>
    </submittedName>
</protein>
<accession>A0A4Y7RBV5</accession>
<organism evidence="4 5">
    <name type="scientific">Pelotomaculum schinkii</name>
    <dbReference type="NCBI Taxonomy" id="78350"/>
    <lineage>
        <taxon>Bacteria</taxon>
        <taxon>Bacillati</taxon>
        <taxon>Bacillota</taxon>
        <taxon>Clostridia</taxon>
        <taxon>Eubacteriales</taxon>
        <taxon>Desulfotomaculaceae</taxon>
        <taxon>Pelotomaculum</taxon>
    </lineage>
</organism>
<feature type="domain" description="XdhC- CoxI" evidence="2">
    <location>
        <begin position="277"/>
        <end position="337"/>
    </location>
</feature>
<evidence type="ECO:0000259" key="2">
    <source>
        <dbReference type="Pfam" id="PF02625"/>
    </source>
</evidence>
<sequence length="378" mass="40363">MESNLEQGITIVTVIGKENLPDSLLGQKAIFKNKGEGKAGNLELPWLAEQAAETVQSNRSNGMFEVTTLSNPAKPEQSATVMIAPYQPPHGLIILGGGHIAVPLAAIGKILGYQVTVVDDRPDFAHKERFPGADRVICCDFSDMERHLDLGPSSSVVIITRGHQHDQECLRRLIKYPLVYLGMIGSRRKIKIVRQQLLEEGIDAEKLEQVHMPVGLDVGAQTPGEVAVSIAAELLRERRGGSAQSLKDHSPQKSAGDVELPSAADREVLQKTLTGDKTPAALATIVKTRGSTPRKAGARMLVYGDGRILGTIGGGCGESEVRLAALGVIDENLPRMYKVSLSADTAAAEGMVCGGAMEVFIEPAGGYQEVFSGGEKNK</sequence>
<dbReference type="Pfam" id="PF02625">
    <property type="entry name" value="XdhC_CoxI"/>
    <property type="match status" value="1"/>
</dbReference>
<dbReference type="EC" id="1.17.1.4" evidence="4"/>
<dbReference type="Gene3D" id="3.40.50.720">
    <property type="entry name" value="NAD(P)-binding Rossmann-like Domain"/>
    <property type="match status" value="1"/>
</dbReference>
<gene>
    <name evidence="4" type="primary">pucA_1</name>
    <name evidence="4" type="ORF">Psch_03245</name>
</gene>
<dbReference type="RefSeq" id="WP_190258798.1">
    <property type="nucleotide sequence ID" value="NZ_QFGA01000002.1"/>
</dbReference>
<comment type="caution">
    <text evidence="4">The sequence shown here is derived from an EMBL/GenBank/DDBJ whole genome shotgun (WGS) entry which is preliminary data.</text>
</comment>